<reference evidence="3" key="1">
    <citation type="submission" date="2021-02" db="EMBL/GenBank/DDBJ databases">
        <authorList>
            <person name="Dougan E. K."/>
            <person name="Rhodes N."/>
            <person name="Thang M."/>
            <person name="Chan C."/>
        </authorList>
    </citation>
    <scope>NUCLEOTIDE SEQUENCE</scope>
</reference>
<dbReference type="CDD" id="cd17039">
    <property type="entry name" value="Ubl_ubiquitin_like"/>
    <property type="match status" value="1"/>
</dbReference>
<evidence type="ECO:0000256" key="1">
    <source>
        <dbReference type="SAM" id="MobiDB-lite"/>
    </source>
</evidence>
<protein>
    <recommendedName>
        <fullName evidence="2">Ubiquitin-like domain-containing protein</fullName>
    </recommendedName>
</protein>
<keyword evidence="4" id="KW-1185">Reference proteome</keyword>
<dbReference type="SUPFAM" id="SSF54236">
    <property type="entry name" value="Ubiquitin-like"/>
    <property type="match status" value="1"/>
</dbReference>
<feature type="compositionally biased region" description="Low complexity" evidence="1">
    <location>
        <begin position="71"/>
        <end position="129"/>
    </location>
</feature>
<comment type="caution">
    <text evidence="3">The sequence shown here is derived from an EMBL/GenBank/DDBJ whole genome shotgun (WGS) entry which is preliminary data.</text>
</comment>
<dbReference type="Proteomes" id="UP000654075">
    <property type="component" value="Unassembled WGS sequence"/>
</dbReference>
<sequence length="225" mass="23303">MHRTASGTLHKGSPIRRSASRPPRLVTQAGDPGLVLTGVSIGPSSPSLSRSAQATPTAAATAVLPQSTEFPQAAEPPQAAESEPPQAAESEPPQAAESEPPQAAESEPPQAAESEPQQAAEPPQAAEPQTLEQGEGPATEVQEGDSIQLTIVSISGEPLLTTNIPPRSKVSEIRVAVEKQMPTKVVQQLEFEGAGLKDSQTLVEAGILSNSTLQVIFGEPIHGVE</sequence>
<evidence type="ECO:0000313" key="3">
    <source>
        <dbReference type="EMBL" id="CAE8588861.1"/>
    </source>
</evidence>
<dbReference type="InterPro" id="IPR029071">
    <property type="entry name" value="Ubiquitin-like_domsf"/>
</dbReference>
<dbReference type="PROSITE" id="PS50053">
    <property type="entry name" value="UBIQUITIN_2"/>
    <property type="match status" value="1"/>
</dbReference>
<proteinExistence type="predicted"/>
<evidence type="ECO:0000259" key="2">
    <source>
        <dbReference type="PROSITE" id="PS50053"/>
    </source>
</evidence>
<feature type="domain" description="Ubiquitin-like" evidence="2">
    <location>
        <begin position="147"/>
        <end position="216"/>
    </location>
</feature>
<organism evidence="3 4">
    <name type="scientific">Polarella glacialis</name>
    <name type="common">Dinoflagellate</name>
    <dbReference type="NCBI Taxonomy" id="89957"/>
    <lineage>
        <taxon>Eukaryota</taxon>
        <taxon>Sar</taxon>
        <taxon>Alveolata</taxon>
        <taxon>Dinophyceae</taxon>
        <taxon>Suessiales</taxon>
        <taxon>Suessiaceae</taxon>
        <taxon>Polarella</taxon>
    </lineage>
</organism>
<feature type="compositionally biased region" description="Low complexity" evidence="1">
    <location>
        <begin position="15"/>
        <end position="24"/>
    </location>
</feature>
<accession>A0A813DRJ7</accession>
<dbReference type="Gene3D" id="3.10.20.90">
    <property type="entry name" value="Phosphatidylinositol 3-kinase Catalytic Subunit, Chain A, domain 1"/>
    <property type="match status" value="1"/>
</dbReference>
<dbReference type="AlphaFoldDB" id="A0A813DRJ7"/>
<feature type="compositionally biased region" description="Low complexity" evidence="1">
    <location>
        <begin position="40"/>
        <end position="62"/>
    </location>
</feature>
<evidence type="ECO:0000313" key="4">
    <source>
        <dbReference type="Proteomes" id="UP000654075"/>
    </source>
</evidence>
<feature type="region of interest" description="Disordered" evidence="1">
    <location>
        <begin position="1"/>
        <end position="146"/>
    </location>
</feature>
<name>A0A813DRJ7_POLGL</name>
<gene>
    <name evidence="3" type="ORF">PGLA1383_LOCUS7645</name>
</gene>
<dbReference type="InterPro" id="IPR000626">
    <property type="entry name" value="Ubiquitin-like_dom"/>
</dbReference>
<dbReference type="EMBL" id="CAJNNV010003357">
    <property type="protein sequence ID" value="CAE8588861.1"/>
    <property type="molecule type" value="Genomic_DNA"/>
</dbReference>